<protein>
    <submittedName>
        <fullName evidence="2">Uncharacterized protein</fullName>
    </submittedName>
</protein>
<sequence>MVVTKNKYKANDVKGWPAINRPVSSGSPYDERSLGYGLRGSPAHTSLRRPRKRSREGGDRARGQCQHSRNPRERSRESKDREPSPARSPRRVPAESSRREVSYVWRQQQSRSDYKGDGRRSDGDGQPYQDQHVYRCECNGSPVGTEVTKIGVKGLQT</sequence>
<accession>A0AAV4ANN9</accession>
<dbReference type="EMBL" id="BLXT01003924">
    <property type="protein sequence ID" value="GFO07944.1"/>
    <property type="molecule type" value="Genomic_DNA"/>
</dbReference>
<dbReference type="Proteomes" id="UP000735302">
    <property type="component" value="Unassembled WGS sequence"/>
</dbReference>
<feature type="compositionally biased region" description="Basic and acidic residues" evidence="1">
    <location>
        <begin position="92"/>
        <end position="101"/>
    </location>
</feature>
<evidence type="ECO:0000313" key="3">
    <source>
        <dbReference type="Proteomes" id="UP000735302"/>
    </source>
</evidence>
<feature type="region of interest" description="Disordered" evidence="1">
    <location>
        <begin position="1"/>
        <end position="131"/>
    </location>
</feature>
<evidence type="ECO:0000256" key="1">
    <source>
        <dbReference type="SAM" id="MobiDB-lite"/>
    </source>
</evidence>
<keyword evidence="3" id="KW-1185">Reference proteome</keyword>
<reference evidence="2 3" key="1">
    <citation type="journal article" date="2021" name="Elife">
        <title>Chloroplast acquisition without the gene transfer in kleptoplastic sea slugs, Plakobranchus ocellatus.</title>
        <authorList>
            <person name="Maeda T."/>
            <person name="Takahashi S."/>
            <person name="Yoshida T."/>
            <person name="Shimamura S."/>
            <person name="Takaki Y."/>
            <person name="Nagai Y."/>
            <person name="Toyoda A."/>
            <person name="Suzuki Y."/>
            <person name="Arimoto A."/>
            <person name="Ishii H."/>
            <person name="Satoh N."/>
            <person name="Nishiyama T."/>
            <person name="Hasebe M."/>
            <person name="Maruyama T."/>
            <person name="Minagawa J."/>
            <person name="Obokata J."/>
            <person name="Shigenobu S."/>
        </authorList>
    </citation>
    <scope>NUCLEOTIDE SEQUENCE [LARGE SCALE GENOMIC DNA]</scope>
</reference>
<feature type="compositionally biased region" description="Basic and acidic residues" evidence="1">
    <location>
        <begin position="112"/>
        <end position="123"/>
    </location>
</feature>
<gene>
    <name evidence="2" type="ORF">PoB_003444900</name>
</gene>
<organism evidence="2 3">
    <name type="scientific">Plakobranchus ocellatus</name>
    <dbReference type="NCBI Taxonomy" id="259542"/>
    <lineage>
        <taxon>Eukaryota</taxon>
        <taxon>Metazoa</taxon>
        <taxon>Spiralia</taxon>
        <taxon>Lophotrochozoa</taxon>
        <taxon>Mollusca</taxon>
        <taxon>Gastropoda</taxon>
        <taxon>Heterobranchia</taxon>
        <taxon>Euthyneura</taxon>
        <taxon>Panpulmonata</taxon>
        <taxon>Sacoglossa</taxon>
        <taxon>Placobranchoidea</taxon>
        <taxon>Plakobranchidae</taxon>
        <taxon>Plakobranchus</taxon>
    </lineage>
</organism>
<name>A0AAV4ANN9_9GAST</name>
<dbReference type="AlphaFoldDB" id="A0AAV4ANN9"/>
<evidence type="ECO:0000313" key="2">
    <source>
        <dbReference type="EMBL" id="GFO07944.1"/>
    </source>
</evidence>
<proteinExistence type="predicted"/>
<comment type="caution">
    <text evidence="2">The sequence shown here is derived from an EMBL/GenBank/DDBJ whole genome shotgun (WGS) entry which is preliminary data.</text>
</comment>
<feature type="compositionally biased region" description="Basic and acidic residues" evidence="1">
    <location>
        <begin position="70"/>
        <end position="84"/>
    </location>
</feature>